<feature type="domain" description="Amidase" evidence="1">
    <location>
        <begin position="195"/>
        <end position="340"/>
    </location>
</feature>
<sequence length="343" mass="36676">MSLFSSSALWRNVKEFVGWIDGGSENTPEFDDLRLVHVGDVRFLAVPVAKELPVGNEAPKFLTVIDAEDRPRISGDWVSEQLEIFKSCDTFQPDFLRGVLFISSDADDAVIGAEAQAILVDVGVEWTNTVSYEADQPQLRSGPHLLANGQFFELQRLHDDVQECFVSTVVLPKPTSSFRTVPFTGTGSRTLAAARRAANPIAGLRIAVKDNFHIAGVKTSLCNKAYHALYPAPDRTAACIQRLVDAGAAVVGKTKLASFAATEEPVECVDFSAPWNSRADGYQSPAGSSSGSGAAVAAYAWLDVTLGSDTSGSGRRPGHWNGCVAMRPSHGAVSVEGFVPSFA</sequence>
<gene>
    <name evidence="2" type="ORF">SLS56_006618</name>
</gene>
<accession>A0ABR3SRX9</accession>
<protein>
    <recommendedName>
        <fullName evidence="1">Amidase domain-containing protein</fullName>
    </recommendedName>
</protein>
<evidence type="ECO:0000259" key="1">
    <source>
        <dbReference type="Pfam" id="PF01425"/>
    </source>
</evidence>
<dbReference type="PANTHER" id="PTHR46310">
    <property type="entry name" value="AMIDASE 1"/>
    <property type="match status" value="1"/>
</dbReference>
<evidence type="ECO:0000313" key="2">
    <source>
        <dbReference type="EMBL" id="KAL1626890.1"/>
    </source>
</evidence>
<dbReference type="InterPro" id="IPR036928">
    <property type="entry name" value="AS_sf"/>
</dbReference>
<dbReference type="Pfam" id="PF01425">
    <property type="entry name" value="Amidase"/>
    <property type="match status" value="1"/>
</dbReference>
<dbReference type="PANTHER" id="PTHR46310:SF7">
    <property type="entry name" value="AMIDASE 1"/>
    <property type="match status" value="1"/>
</dbReference>
<dbReference type="Proteomes" id="UP001521116">
    <property type="component" value="Unassembled WGS sequence"/>
</dbReference>
<keyword evidence="3" id="KW-1185">Reference proteome</keyword>
<name>A0ABR3SRX9_9PEZI</name>
<dbReference type="SUPFAM" id="SSF75304">
    <property type="entry name" value="Amidase signature (AS) enzymes"/>
    <property type="match status" value="1"/>
</dbReference>
<dbReference type="EMBL" id="JAJVDC020000077">
    <property type="protein sequence ID" value="KAL1626890.1"/>
    <property type="molecule type" value="Genomic_DNA"/>
</dbReference>
<organism evidence="2 3">
    <name type="scientific">Neofusicoccum ribis</name>
    <dbReference type="NCBI Taxonomy" id="45134"/>
    <lineage>
        <taxon>Eukaryota</taxon>
        <taxon>Fungi</taxon>
        <taxon>Dikarya</taxon>
        <taxon>Ascomycota</taxon>
        <taxon>Pezizomycotina</taxon>
        <taxon>Dothideomycetes</taxon>
        <taxon>Dothideomycetes incertae sedis</taxon>
        <taxon>Botryosphaeriales</taxon>
        <taxon>Botryosphaeriaceae</taxon>
        <taxon>Neofusicoccum</taxon>
    </lineage>
</organism>
<reference evidence="2 3" key="1">
    <citation type="submission" date="2024-02" db="EMBL/GenBank/DDBJ databases">
        <title>De novo assembly and annotation of 12 fungi associated with fruit tree decline syndrome in Ontario, Canada.</title>
        <authorList>
            <person name="Sulman M."/>
            <person name="Ellouze W."/>
            <person name="Ilyukhin E."/>
        </authorList>
    </citation>
    <scope>NUCLEOTIDE SEQUENCE [LARGE SCALE GENOMIC DNA]</scope>
    <source>
        <strain evidence="2 3">M1-105</strain>
    </source>
</reference>
<dbReference type="Gene3D" id="3.90.1300.10">
    <property type="entry name" value="Amidase signature (AS) domain"/>
    <property type="match status" value="1"/>
</dbReference>
<comment type="caution">
    <text evidence="2">The sequence shown here is derived from an EMBL/GenBank/DDBJ whole genome shotgun (WGS) entry which is preliminary data.</text>
</comment>
<dbReference type="InterPro" id="IPR023631">
    <property type="entry name" value="Amidase_dom"/>
</dbReference>
<proteinExistence type="predicted"/>
<evidence type="ECO:0000313" key="3">
    <source>
        <dbReference type="Proteomes" id="UP001521116"/>
    </source>
</evidence>